<dbReference type="EMBL" id="CAJVQB010014042">
    <property type="protein sequence ID" value="CAG8766042.1"/>
    <property type="molecule type" value="Genomic_DNA"/>
</dbReference>
<comment type="caution">
    <text evidence="1">The sequence shown here is derived from an EMBL/GenBank/DDBJ whole genome shotgun (WGS) entry which is preliminary data.</text>
</comment>
<proteinExistence type="predicted"/>
<dbReference type="Proteomes" id="UP000789901">
    <property type="component" value="Unassembled WGS sequence"/>
</dbReference>
<accession>A0ABN7VFM6</accession>
<name>A0ABN7VFM6_GIGMA</name>
<sequence>MKVEKLDQQDRIILHIDEIKDAKKFNALNSTPQWPFTLLVSEIAKQIAKERGGDCLSKEYVNCMVPMDWICEKEHTRTTGLNSIKNHKTWCPVCKDTRLNISVAKELALSLGGKCFSENYINNRTPLLWTCKNQHQWYSPLFQVKDSGHWCRKCNYNNIEVAKALARTRNGECLSSEYLNNKSPLQWKCVKEHIWTANLNKIKDYNQWCPTYQYYNAHTKLLWRCKNFHIWEATQLTILRGSWCRYCAACQYNHQWWSSLSSVKHSDTWCPYYAGMAKHTLDDAKQIALTRGGKCFSTEYKNNKFPLLWICKNQHKWYANFDNIYKHENLCRQILTKYLGPPSENRKPNFLKTSEHSMGLQLEFLLITTSLQLKQQERDQLKKEFCKENCIDLKYVWYYEDPHIVIPEYLR</sequence>
<reference evidence="1 2" key="1">
    <citation type="submission" date="2021-06" db="EMBL/GenBank/DDBJ databases">
        <authorList>
            <person name="Kallberg Y."/>
            <person name="Tangrot J."/>
            <person name="Rosling A."/>
        </authorList>
    </citation>
    <scope>NUCLEOTIDE SEQUENCE [LARGE SCALE GENOMIC DNA]</scope>
    <source>
        <strain evidence="1 2">120-4 pot B 10/14</strain>
    </source>
</reference>
<protein>
    <submittedName>
        <fullName evidence="1">35370_t:CDS:1</fullName>
    </submittedName>
</protein>
<gene>
    <name evidence="1" type="ORF">GMARGA_LOCUS18025</name>
</gene>
<evidence type="ECO:0000313" key="1">
    <source>
        <dbReference type="EMBL" id="CAG8766042.1"/>
    </source>
</evidence>
<organism evidence="1 2">
    <name type="scientific">Gigaspora margarita</name>
    <dbReference type="NCBI Taxonomy" id="4874"/>
    <lineage>
        <taxon>Eukaryota</taxon>
        <taxon>Fungi</taxon>
        <taxon>Fungi incertae sedis</taxon>
        <taxon>Mucoromycota</taxon>
        <taxon>Glomeromycotina</taxon>
        <taxon>Glomeromycetes</taxon>
        <taxon>Diversisporales</taxon>
        <taxon>Gigasporaceae</taxon>
        <taxon>Gigaspora</taxon>
    </lineage>
</organism>
<keyword evidence="2" id="KW-1185">Reference proteome</keyword>
<evidence type="ECO:0000313" key="2">
    <source>
        <dbReference type="Proteomes" id="UP000789901"/>
    </source>
</evidence>